<keyword evidence="6" id="KW-1185">Reference proteome</keyword>
<organism evidence="5 6">
    <name type="scientific">Alkalimonas collagenimarina</name>
    <dbReference type="NCBI Taxonomy" id="400390"/>
    <lineage>
        <taxon>Bacteria</taxon>
        <taxon>Pseudomonadati</taxon>
        <taxon>Pseudomonadota</taxon>
        <taxon>Gammaproteobacteria</taxon>
        <taxon>Alkalimonas</taxon>
    </lineage>
</organism>
<name>A0ABT9GXJ7_9GAMM</name>
<dbReference type="InterPro" id="IPR058649">
    <property type="entry name" value="CzcB_C"/>
</dbReference>
<keyword evidence="2" id="KW-0175">Coiled coil</keyword>
<evidence type="ECO:0000313" key="5">
    <source>
        <dbReference type="EMBL" id="MDP4535688.1"/>
    </source>
</evidence>
<protein>
    <submittedName>
        <fullName evidence="5">Efflux RND transporter periplasmic adaptor subunit</fullName>
    </submittedName>
</protein>
<keyword evidence="3" id="KW-0732">Signal</keyword>
<reference evidence="5 6" key="1">
    <citation type="submission" date="2023-08" db="EMBL/GenBank/DDBJ databases">
        <authorList>
            <person name="Joshi A."/>
            <person name="Thite S."/>
        </authorList>
    </citation>
    <scope>NUCLEOTIDE SEQUENCE [LARGE SCALE GENOMIC DNA]</scope>
    <source>
        <strain evidence="5 6">AC40</strain>
    </source>
</reference>
<feature type="chain" id="PRO_5046273307" evidence="3">
    <location>
        <begin position="21"/>
        <end position="391"/>
    </location>
</feature>
<dbReference type="EMBL" id="JAUZVZ010000006">
    <property type="protein sequence ID" value="MDP4535688.1"/>
    <property type="molecule type" value="Genomic_DNA"/>
</dbReference>
<dbReference type="PROSITE" id="PS51257">
    <property type="entry name" value="PROKAR_LIPOPROTEIN"/>
    <property type="match status" value="1"/>
</dbReference>
<proteinExistence type="predicted"/>
<dbReference type="Proteomes" id="UP001231616">
    <property type="component" value="Unassembled WGS sequence"/>
</dbReference>
<dbReference type="PANTHER" id="PTHR32347:SF23">
    <property type="entry name" value="BLL5650 PROTEIN"/>
    <property type="match status" value="1"/>
</dbReference>
<accession>A0ABT9GXJ7</accession>
<dbReference type="Gene3D" id="2.40.30.170">
    <property type="match status" value="1"/>
</dbReference>
<gene>
    <name evidence="5" type="ORF">Q3O60_05775</name>
</gene>
<dbReference type="Gene3D" id="2.40.420.20">
    <property type="match status" value="1"/>
</dbReference>
<evidence type="ECO:0000259" key="4">
    <source>
        <dbReference type="Pfam" id="PF25975"/>
    </source>
</evidence>
<sequence length="391" mass="43847">MKYGLMITACLLLLACQSELQNTPLLELQPQHFQHRVQAEGELFAVNSISINAPQSRGPRLIAEIQAEYTQLQEGDLVVRFDPRQLQRDHRNADHALATVQAELAQQQIEQNSELGTIALSQALVSQEFGFADQFSIDDVQIRSRLEIIDSLQNKAYLGEKQNFFNWQELSFTDKAKGQQDLLELRQQQQQTLRQAASDGLEALEIRAPYEGILVLDADWRGQKAEVGGMVFPGQRIGSLPDLSLQHLKLFVIEHEASGLAAGQEVSFQLAAQPGQQFKGEVIQVSQVAQSRQRRDPRRYIEVTVAPEAQSELFLPGSRVKATILLNQVEQQLVVPLQAIFAERNQLYVWRQSGREFEKQTVEIGHKSLTHAEVVRGVNAGDRIALIDVGS</sequence>
<feature type="signal peptide" evidence="3">
    <location>
        <begin position="1"/>
        <end position="20"/>
    </location>
</feature>
<dbReference type="InterPro" id="IPR050465">
    <property type="entry name" value="UPF0194_transport"/>
</dbReference>
<comment type="caution">
    <text evidence="5">The sequence shown here is derived from an EMBL/GenBank/DDBJ whole genome shotgun (WGS) entry which is preliminary data.</text>
</comment>
<feature type="domain" description="CzcB-like C-terminal circularly permuted SH3-like" evidence="4">
    <location>
        <begin position="334"/>
        <end position="385"/>
    </location>
</feature>
<dbReference type="Pfam" id="PF25975">
    <property type="entry name" value="CzcB_C"/>
    <property type="match status" value="1"/>
</dbReference>
<evidence type="ECO:0000313" key="6">
    <source>
        <dbReference type="Proteomes" id="UP001231616"/>
    </source>
</evidence>
<evidence type="ECO:0000256" key="2">
    <source>
        <dbReference type="ARBA" id="ARBA00023054"/>
    </source>
</evidence>
<dbReference type="PANTHER" id="PTHR32347">
    <property type="entry name" value="EFFLUX SYSTEM COMPONENT YKNX-RELATED"/>
    <property type="match status" value="1"/>
</dbReference>
<evidence type="ECO:0000256" key="1">
    <source>
        <dbReference type="ARBA" id="ARBA00004196"/>
    </source>
</evidence>
<dbReference type="RefSeq" id="WP_305892951.1">
    <property type="nucleotide sequence ID" value="NZ_JAUZVZ010000006.1"/>
</dbReference>
<comment type="subcellular location">
    <subcellularLocation>
        <location evidence="1">Cell envelope</location>
    </subcellularLocation>
</comment>
<evidence type="ECO:0000256" key="3">
    <source>
        <dbReference type="SAM" id="SignalP"/>
    </source>
</evidence>